<evidence type="ECO:0000256" key="2">
    <source>
        <dbReference type="SAM" id="SignalP"/>
    </source>
</evidence>
<evidence type="ECO:0000256" key="1">
    <source>
        <dbReference type="SAM" id="MobiDB-lite"/>
    </source>
</evidence>
<dbReference type="Pfam" id="PF11887">
    <property type="entry name" value="Mce4_CUP1"/>
    <property type="match status" value="1"/>
</dbReference>
<evidence type="ECO:0000259" key="4">
    <source>
        <dbReference type="Pfam" id="PF11887"/>
    </source>
</evidence>
<keyword evidence="6" id="KW-1185">Reference proteome</keyword>
<dbReference type="Proteomes" id="UP000245060">
    <property type="component" value="Unassembled WGS sequence"/>
</dbReference>
<protein>
    <submittedName>
        <fullName evidence="5">Mce family protein</fullName>
    </submittedName>
</protein>
<dbReference type="PANTHER" id="PTHR33371:SF15">
    <property type="entry name" value="LIPOPROTEIN LPRN"/>
    <property type="match status" value="1"/>
</dbReference>
<dbReference type="InterPro" id="IPR003399">
    <property type="entry name" value="Mce/MlaD"/>
</dbReference>
<feature type="domain" description="Mce/MlaD" evidence="3">
    <location>
        <begin position="41"/>
        <end position="116"/>
    </location>
</feature>
<name>A0ABQ0NL31_9MYCO</name>
<evidence type="ECO:0000313" key="5">
    <source>
        <dbReference type="EMBL" id="GBG37588.1"/>
    </source>
</evidence>
<feature type="domain" description="Mammalian cell entry C-terminal" evidence="4">
    <location>
        <begin position="125"/>
        <end position="260"/>
    </location>
</feature>
<reference evidence="6" key="1">
    <citation type="submission" date="2018-04" db="EMBL/GenBank/DDBJ databases">
        <title>Draft genome sequence of Mycobacterium montefiorense isolated from Japanese black salamander.</title>
        <authorList>
            <person name="Fukano H."/>
            <person name="Yoshida M."/>
            <person name="Shimizu A."/>
            <person name="Iwao H."/>
            <person name="Kurata O."/>
            <person name="Katayama Y."/>
            <person name="Omatsu T."/>
            <person name="Mizutani T."/>
            <person name="Wada S."/>
            <person name="Hoshino Y."/>
        </authorList>
    </citation>
    <scope>NUCLEOTIDE SEQUENCE [LARGE SCALE GENOMIC DNA]</scope>
    <source>
        <strain evidence="6">BS</strain>
    </source>
</reference>
<dbReference type="PANTHER" id="PTHR33371">
    <property type="entry name" value="INTERMEMBRANE PHOSPHOLIPID TRANSPORT SYSTEM BINDING PROTEIN MLAD-RELATED"/>
    <property type="match status" value="1"/>
</dbReference>
<proteinExistence type="predicted"/>
<dbReference type="Pfam" id="PF02470">
    <property type="entry name" value="MlaD"/>
    <property type="match status" value="1"/>
</dbReference>
<accession>A0ABQ0NL31</accession>
<sequence>MITARARSMLAIAAAVLISSGCATNGLASLPLPAPGLGSGGYTLTVVFSNALNLPMNAKVKLAGADVGQVEAMSARNYTAVTTLRIRNDVQLPRGSTAELRTATPLGDVFVALKPPADDPASDPMLHNGDTIGLDSTAAAATVESVLSSAAILVNGGAVRNFTNIINGFGKATGDQGQAFGQLISKSNQLVGTLDTRSDQISTALTQLSRLADQLDAKDAAITDLMTAARPATATLADNTAELSSLAVQVGDTSRLLARFPSIGGTDTSGRSIIRDLNTIAGAANDVAVSPDTSFYALNRMIPPLVKSTAGSAISVHVGVDKLILGSIPDIGFPGDIGLHGPHHYNVNLLVGTLKYTLWRLQERVVGRGPNSPQVPVVPDPTVPGQIDIAPDPPPPAPGPPPPGPQP</sequence>
<feature type="chain" id="PRO_5045157602" evidence="2">
    <location>
        <begin position="29"/>
        <end position="407"/>
    </location>
</feature>
<comment type="caution">
    <text evidence="5">The sequence shown here is derived from an EMBL/GenBank/DDBJ whole genome shotgun (WGS) entry which is preliminary data.</text>
</comment>
<evidence type="ECO:0000313" key="6">
    <source>
        <dbReference type="Proteomes" id="UP000245060"/>
    </source>
</evidence>
<feature type="region of interest" description="Disordered" evidence="1">
    <location>
        <begin position="369"/>
        <end position="407"/>
    </location>
</feature>
<dbReference type="InterPro" id="IPR005693">
    <property type="entry name" value="Mce"/>
</dbReference>
<feature type="signal peptide" evidence="2">
    <location>
        <begin position="1"/>
        <end position="28"/>
    </location>
</feature>
<dbReference type="InterPro" id="IPR052336">
    <property type="entry name" value="MlaD_Phospholipid_Transporter"/>
</dbReference>
<gene>
    <name evidence="5" type="ORF">MmonteBS_19600</name>
</gene>
<dbReference type="PROSITE" id="PS51257">
    <property type="entry name" value="PROKAR_LIPOPROTEIN"/>
    <property type="match status" value="1"/>
</dbReference>
<dbReference type="NCBIfam" id="TIGR00996">
    <property type="entry name" value="Mtu_fam_mce"/>
    <property type="match status" value="1"/>
</dbReference>
<organism evidence="5 6">
    <name type="scientific">Mycobacterium montefiorense</name>
    <dbReference type="NCBI Taxonomy" id="154654"/>
    <lineage>
        <taxon>Bacteria</taxon>
        <taxon>Bacillati</taxon>
        <taxon>Actinomycetota</taxon>
        <taxon>Actinomycetes</taxon>
        <taxon>Mycobacteriales</taxon>
        <taxon>Mycobacteriaceae</taxon>
        <taxon>Mycobacterium</taxon>
        <taxon>Mycobacterium simiae complex</taxon>
    </lineage>
</organism>
<keyword evidence="2" id="KW-0732">Signal</keyword>
<feature type="compositionally biased region" description="Pro residues" evidence="1">
    <location>
        <begin position="391"/>
        <end position="407"/>
    </location>
</feature>
<dbReference type="InterPro" id="IPR024516">
    <property type="entry name" value="Mce_C"/>
</dbReference>
<dbReference type="EMBL" id="BFCH01000016">
    <property type="protein sequence ID" value="GBG37588.1"/>
    <property type="molecule type" value="Genomic_DNA"/>
</dbReference>
<evidence type="ECO:0000259" key="3">
    <source>
        <dbReference type="Pfam" id="PF02470"/>
    </source>
</evidence>
<dbReference type="RefSeq" id="WP_108921761.1">
    <property type="nucleotide sequence ID" value="NZ_BFCH01000016.1"/>
</dbReference>